<dbReference type="RefSeq" id="WP_003325588.1">
    <property type="nucleotide sequence ID" value="NC_014639.1"/>
</dbReference>
<protein>
    <recommendedName>
        <fullName evidence="1">HicB-like antitoxin of toxin-antitoxin system domain-containing protein</fullName>
    </recommendedName>
</protein>
<sequence>MPVYKYYGLFEPDEGAVAVSFPDLAGCLTFGDDFSEALESAKEALGGYLLVSEEDKDAIPTPSKAATLKVPEGASLVLVEVNTDDYRETV</sequence>
<accession>A0ABN3Z9W8</accession>
<dbReference type="EMBL" id="CP002207">
    <property type="protein sequence ID" value="ADP32921.1"/>
    <property type="molecule type" value="Genomic_DNA"/>
</dbReference>
<proteinExistence type="predicted"/>
<dbReference type="Gene3D" id="3.30.160.250">
    <property type="match status" value="1"/>
</dbReference>
<dbReference type="InterPro" id="IPR031807">
    <property type="entry name" value="HicB-like"/>
</dbReference>
<evidence type="ECO:0000313" key="3">
    <source>
        <dbReference type="Proteomes" id="UP000006867"/>
    </source>
</evidence>
<evidence type="ECO:0000313" key="2">
    <source>
        <dbReference type="EMBL" id="ADP32921.1"/>
    </source>
</evidence>
<dbReference type="InterPro" id="IPR035069">
    <property type="entry name" value="TTHA1013/TTHA0281-like"/>
</dbReference>
<keyword evidence="3" id="KW-1185">Reference proteome</keyword>
<dbReference type="SUPFAM" id="SSF143100">
    <property type="entry name" value="TTHA1013/TTHA0281-like"/>
    <property type="match status" value="1"/>
</dbReference>
<dbReference type="Proteomes" id="UP000006867">
    <property type="component" value="Chromosome"/>
</dbReference>
<gene>
    <name evidence="2" type="ordered locus">BATR1942_09940</name>
</gene>
<feature type="domain" description="HicB-like antitoxin of toxin-antitoxin system" evidence="1">
    <location>
        <begin position="12"/>
        <end position="83"/>
    </location>
</feature>
<reference evidence="2 3" key="1">
    <citation type="journal article" date="2011" name="Front. Microbiol.">
        <title>Genomic signatures of strain selection and enhancement in Bacillus atrophaeus var. globigii, a historical biowarfare simulant.</title>
        <authorList>
            <person name="Gibbons H.S."/>
            <person name="Broomall S.M."/>
            <person name="McNew L.A."/>
            <person name="Daligault H."/>
            <person name="Chapman C."/>
            <person name="Bruce D."/>
            <person name="Karavis M."/>
            <person name="Krepps M."/>
            <person name="McGregor P.A."/>
            <person name="Hong C."/>
            <person name="Park K.H."/>
            <person name="Akmal A."/>
            <person name="Feldman A."/>
            <person name="Lin J.S."/>
            <person name="Chang W.E."/>
            <person name="Higgs B.W."/>
            <person name="Demirev P."/>
            <person name="Lindquist J."/>
            <person name="Liem A."/>
            <person name="Fochler E."/>
            <person name="Read T.D."/>
            <person name="Tapia R."/>
            <person name="Johnson S."/>
            <person name="Bishop-Lilly K.A."/>
            <person name="Detter C."/>
            <person name="Han C."/>
            <person name="Sozhamannan S."/>
            <person name="Rosenzweig C.N."/>
            <person name="Skowronski E.W."/>
        </authorList>
    </citation>
    <scope>NUCLEOTIDE SEQUENCE [LARGE SCALE GENOMIC DNA]</scope>
    <source>
        <strain evidence="2 3">1942</strain>
    </source>
</reference>
<evidence type="ECO:0000259" key="1">
    <source>
        <dbReference type="Pfam" id="PF15919"/>
    </source>
</evidence>
<organism evidence="2 3">
    <name type="scientific">Bacillus atrophaeus (strain 1942)</name>
    <dbReference type="NCBI Taxonomy" id="720555"/>
    <lineage>
        <taxon>Bacteria</taxon>
        <taxon>Bacillati</taxon>
        <taxon>Bacillota</taxon>
        <taxon>Bacilli</taxon>
        <taxon>Bacillales</taxon>
        <taxon>Bacillaceae</taxon>
        <taxon>Bacillus</taxon>
    </lineage>
</organism>
<name>A0ABN3Z9W8_BACA1</name>
<dbReference type="Pfam" id="PF15919">
    <property type="entry name" value="HicB_lk_antitox"/>
    <property type="match status" value="1"/>
</dbReference>